<comment type="function">
    <text evidence="1 11">E2 component of the 2-oxoglutarate dehydrogenase (OGDH) complex which catalyzes the second step in the conversion of 2-oxoglutarate to succinyl-CoA and CO(2).</text>
</comment>
<feature type="region of interest" description="Disordered" evidence="12">
    <location>
        <begin position="103"/>
        <end position="180"/>
    </location>
</feature>
<comment type="pathway">
    <text evidence="2 11">Amino-acid degradation; L-lysine degradation via saccharopine pathway; glutaryl-CoA from L-lysine: step 6/6.</text>
</comment>
<name>A0ABQ6QZF4_9BACT</name>
<dbReference type="SUPFAM" id="SSF52777">
    <property type="entry name" value="CoA-dependent acyltransferases"/>
    <property type="match status" value="1"/>
</dbReference>
<keyword evidence="7 11" id="KW-0808">Transferase</keyword>
<dbReference type="SUPFAM" id="SSF47005">
    <property type="entry name" value="Peripheral subunit-binding domain of 2-oxo acid dehydrogenase complex"/>
    <property type="match status" value="1"/>
</dbReference>
<evidence type="ECO:0000256" key="11">
    <source>
        <dbReference type="RuleBase" id="RU361138"/>
    </source>
</evidence>
<dbReference type="Pfam" id="PF00364">
    <property type="entry name" value="Biotin_lipoyl"/>
    <property type="match status" value="1"/>
</dbReference>
<comment type="similarity">
    <text evidence="3 11">Belongs to the 2-oxoacid dehydrogenase family.</text>
</comment>
<dbReference type="Gene3D" id="4.10.320.10">
    <property type="entry name" value="E3-binding domain"/>
    <property type="match status" value="1"/>
</dbReference>
<evidence type="ECO:0000256" key="9">
    <source>
        <dbReference type="ARBA" id="ARBA00023315"/>
    </source>
</evidence>
<evidence type="ECO:0000256" key="5">
    <source>
        <dbReference type="ARBA" id="ARBA00019511"/>
    </source>
</evidence>
<dbReference type="RefSeq" id="WP_338280424.1">
    <property type="nucleotide sequence ID" value="NZ_BTTX01000006.1"/>
</dbReference>
<dbReference type="InterPro" id="IPR011053">
    <property type="entry name" value="Single_hybrid_motif"/>
</dbReference>
<evidence type="ECO:0000259" key="14">
    <source>
        <dbReference type="PROSITE" id="PS51826"/>
    </source>
</evidence>
<keyword evidence="8 11" id="KW-0450">Lipoyl</keyword>
<dbReference type="InterPro" id="IPR050537">
    <property type="entry name" value="2-oxoacid_dehydrogenase"/>
</dbReference>
<dbReference type="PANTHER" id="PTHR43416">
    <property type="entry name" value="DIHYDROLIPOYLLYSINE-RESIDUE SUCCINYLTRANSFERASE COMPONENT OF 2-OXOGLUTARATE DEHYDROGENASE COMPLEX, MITOCHONDRIAL-RELATED"/>
    <property type="match status" value="1"/>
</dbReference>
<accession>A0ABQ6QZF4</accession>
<dbReference type="EMBL" id="BTTX01000006">
    <property type="protein sequence ID" value="GMU09435.1"/>
    <property type="molecule type" value="Genomic_DNA"/>
</dbReference>
<dbReference type="InterPro" id="IPR004167">
    <property type="entry name" value="PSBD"/>
</dbReference>
<dbReference type="InterPro" id="IPR001078">
    <property type="entry name" value="2-oxoacid_DH_actylTfrase"/>
</dbReference>
<evidence type="ECO:0000256" key="1">
    <source>
        <dbReference type="ARBA" id="ARBA00004052"/>
    </source>
</evidence>
<dbReference type="NCBIfam" id="TIGR01347">
    <property type="entry name" value="sucB"/>
    <property type="match status" value="1"/>
</dbReference>
<evidence type="ECO:0000256" key="2">
    <source>
        <dbReference type="ARBA" id="ARBA00005145"/>
    </source>
</evidence>
<comment type="caution">
    <text evidence="15">The sequence shown here is derived from an EMBL/GenBank/DDBJ whole genome shotgun (WGS) entry which is preliminary data.</text>
</comment>
<dbReference type="EC" id="2.3.1.61" evidence="4 11"/>
<gene>
    <name evidence="15" type="primary">odhB</name>
    <name evidence="15" type="ORF">ASNO1_56890</name>
</gene>
<dbReference type="InterPro" id="IPR023213">
    <property type="entry name" value="CAT-like_dom_sf"/>
</dbReference>
<dbReference type="PROSITE" id="PS50968">
    <property type="entry name" value="BIOTINYL_LIPOYL"/>
    <property type="match status" value="1"/>
</dbReference>
<dbReference type="PROSITE" id="PS51826">
    <property type="entry name" value="PSBD"/>
    <property type="match status" value="1"/>
</dbReference>
<dbReference type="PANTHER" id="PTHR43416:SF5">
    <property type="entry name" value="DIHYDROLIPOYLLYSINE-RESIDUE SUCCINYLTRANSFERASE COMPONENT OF 2-OXOGLUTARATE DEHYDROGENASE COMPLEX, MITOCHONDRIAL"/>
    <property type="match status" value="1"/>
</dbReference>
<comment type="cofactor">
    <cofactor evidence="11">
        <name>(R)-lipoate</name>
        <dbReference type="ChEBI" id="CHEBI:83088"/>
    </cofactor>
    <text evidence="11">Binds 1 lipoyl cofactor covalently.</text>
</comment>
<evidence type="ECO:0000256" key="12">
    <source>
        <dbReference type="SAM" id="MobiDB-lite"/>
    </source>
</evidence>
<feature type="compositionally biased region" description="Pro residues" evidence="12">
    <location>
        <begin position="160"/>
        <end position="171"/>
    </location>
</feature>
<sequence length="407" mass="43119">MAVELKVPPLGESITEAVVGKWNKKQGESVSADEPLVVLETDKVTIDVPSPAAGSIASIAFKEGDKVRVGDVLGTIEAGAGAAAASPAAAAATPAPAQAAAPVTSAAAQAQSDARITPTAKKMAEENRVDVGQLKGSGTGGRIMKEDVQGQLNRPAAAPSAPPAPAAPSGPRPNAAREERVRMTPLRKRVAERLLQAQSNAALLTTFNEVDMGEVMALRKKYNDKFQAKHGVKLGFMSFFIRASVEALKAFPQINAEIDGEDVIFKHYYDIGVAVSGSRGLVVPVVRDADKLSLAELEKTVGDYGGRARNDKLTMSDLTGGTFTITNGGIFGSMLSTPILNPPQTGILGMHNIVERPVARDGQVVIRPIMYIALTYDHRLVDGREAVQFLVRVKECIEDPERLLLDI</sequence>
<dbReference type="InterPro" id="IPR000089">
    <property type="entry name" value="Biotin_lipoyl"/>
</dbReference>
<feature type="domain" description="Peripheral subunit-binding (PSBD)" evidence="14">
    <location>
        <begin position="115"/>
        <end position="152"/>
    </location>
</feature>
<dbReference type="InterPro" id="IPR003016">
    <property type="entry name" value="2-oxoA_DH_lipoyl-BS"/>
</dbReference>
<evidence type="ECO:0000313" key="16">
    <source>
        <dbReference type="Proteomes" id="UP001342631"/>
    </source>
</evidence>
<dbReference type="Gene3D" id="2.40.50.100">
    <property type="match status" value="1"/>
</dbReference>
<dbReference type="NCBIfam" id="NF004309">
    <property type="entry name" value="PRK05704.1"/>
    <property type="match status" value="1"/>
</dbReference>
<reference evidence="15 16" key="1">
    <citation type="journal article" date="2024" name="Arch. Microbiol.">
        <title>Corallococcus caeni sp. nov., a novel myxobacterium isolated from activated sludge.</title>
        <authorList>
            <person name="Tomita S."/>
            <person name="Nakai R."/>
            <person name="Kuroda K."/>
            <person name="Kurashita H."/>
            <person name="Hatamoto M."/>
            <person name="Yamaguchi T."/>
            <person name="Narihiro T."/>
        </authorList>
    </citation>
    <scope>NUCLEOTIDE SEQUENCE [LARGE SCALE GENOMIC DNA]</scope>
    <source>
        <strain evidence="15 16">NO1</strain>
    </source>
</reference>
<comment type="catalytic activity">
    <reaction evidence="10 11">
        <text>N(6)-[(R)-dihydrolipoyl]-L-lysyl-[protein] + succinyl-CoA = N(6)-[(R)-S(8)-succinyldihydrolipoyl]-L-lysyl-[protein] + CoA</text>
        <dbReference type="Rhea" id="RHEA:15213"/>
        <dbReference type="Rhea" id="RHEA-COMP:10475"/>
        <dbReference type="Rhea" id="RHEA-COMP:20092"/>
        <dbReference type="ChEBI" id="CHEBI:57287"/>
        <dbReference type="ChEBI" id="CHEBI:57292"/>
        <dbReference type="ChEBI" id="CHEBI:83100"/>
        <dbReference type="ChEBI" id="CHEBI:83120"/>
        <dbReference type="EC" id="2.3.1.61"/>
    </reaction>
</comment>
<evidence type="ECO:0000256" key="6">
    <source>
        <dbReference type="ARBA" id="ARBA00022532"/>
    </source>
</evidence>
<dbReference type="CDD" id="cd06849">
    <property type="entry name" value="lipoyl_domain"/>
    <property type="match status" value="1"/>
</dbReference>
<evidence type="ECO:0000256" key="7">
    <source>
        <dbReference type="ARBA" id="ARBA00022679"/>
    </source>
</evidence>
<dbReference type="InterPro" id="IPR036625">
    <property type="entry name" value="E3-bd_dom_sf"/>
</dbReference>
<organism evidence="15 16">
    <name type="scientific">Corallococcus caeni</name>
    <dbReference type="NCBI Taxonomy" id="3082388"/>
    <lineage>
        <taxon>Bacteria</taxon>
        <taxon>Pseudomonadati</taxon>
        <taxon>Myxococcota</taxon>
        <taxon>Myxococcia</taxon>
        <taxon>Myxococcales</taxon>
        <taxon>Cystobacterineae</taxon>
        <taxon>Myxococcaceae</taxon>
        <taxon>Corallococcus</taxon>
    </lineage>
</organism>
<evidence type="ECO:0000313" key="15">
    <source>
        <dbReference type="EMBL" id="GMU09435.1"/>
    </source>
</evidence>
<dbReference type="Proteomes" id="UP001342631">
    <property type="component" value="Unassembled WGS sequence"/>
</dbReference>
<protein>
    <recommendedName>
        <fullName evidence="5 11">Dihydrolipoyllysine-residue succinyltransferase component of 2-oxoglutarate dehydrogenase complex</fullName>
        <ecNumber evidence="4 11">2.3.1.61</ecNumber>
    </recommendedName>
    <alternativeName>
        <fullName evidence="11">2-oxoglutarate dehydrogenase complex component E2</fullName>
    </alternativeName>
</protein>
<keyword evidence="6 11" id="KW-0816">Tricarboxylic acid cycle</keyword>
<proteinExistence type="inferred from homology"/>
<evidence type="ECO:0000256" key="10">
    <source>
        <dbReference type="ARBA" id="ARBA00052761"/>
    </source>
</evidence>
<dbReference type="Pfam" id="PF00198">
    <property type="entry name" value="2-oxoacid_dh"/>
    <property type="match status" value="1"/>
</dbReference>
<dbReference type="Pfam" id="PF02817">
    <property type="entry name" value="E3_binding"/>
    <property type="match status" value="1"/>
</dbReference>
<feature type="domain" description="Lipoyl-binding" evidence="13">
    <location>
        <begin position="2"/>
        <end position="77"/>
    </location>
</feature>
<dbReference type="SUPFAM" id="SSF51230">
    <property type="entry name" value="Single hybrid motif"/>
    <property type="match status" value="1"/>
</dbReference>
<dbReference type="InterPro" id="IPR006255">
    <property type="entry name" value="SucB"/>
</dbReference>
<dbReference type="Gene3D" id="3.30.559.10">
    <property type="entry name" value="Chloramphenicol acetyltransferase-like domain"/>
    <property type="match status" value="1"/>
</dbReference>
<evidence type="ECO:0000259" key="13">
    <source>
        <dbReference type="PROSITE" id="PS50968"/>
    </source>
</evidence>
<evidence type="ECO:0000256" key="8">
    <source>
        <dbReference type="ARBA" id="ARBA00022823"/>
    </source>
</evidence>
<evidence type="ECO:0000256" key="4">
    <source>
        <dbReference type="ARBA" id="ARBA00012945"/>
    </source>
</evidence>
<dbReference type="PROSITE" id="PS00189">
    <property type="entry name" value="LIPOYL"/>
    <property type="match status" value="1"/>
</dbReference>
<keyword evidence="16" id="KW-1185">Reference proteome</keyword>
<evidence type="ECO:0000256" key="3">
    <source>
        <dbReference type="ARBA" id="ARBA00007317"/>
    </source>
</evidence>
<keyword evidence="9 11" id="KW-0012">Acyltransferase</keyword>